<dbReference type="Gene3D" id="3.40.50.620">
    <property type="entry name" value="HUPs"/>
    <property type="match status" value="1"/>
</dbReference>
<reference evidence="2 3" key="1">
    <citation type="submission" date="2017-04" db="EMBL/GenBank/DDBJ databases">
        <title>Draft Aigarchaeota genome from a New Zealand hot spring.</title>
        <authorList>
            <person name="Reysenbach A.-L."/>
            <person name="Donaho J.A."/>
            <person name="Gerhart J."/>
            <person name="Kelley J.F."/>
            <person name="Kouba K."/>
            <person name="Podar M."/>
            <person name="Stott M."/>
        </authorList>
    </citation>
    <scope>NUCLEOTIDE SEQUENCE [LARGE SCALE GENOMIC DNA]</scope>
    <source>
        <strain evidence="2">NZ13_MG1</strain>
    </source>
</reference>
<sequence length="147" mass="16665">MFCGKGSSDAGTNQVPPGIAEWLGIPQITFVSSVEVLDGKVRARRTVKGGYEVLEAPLPVLISVELGCNTPRFPDFRRKRWAEREFKLKVWGKEELGVSEEQVGIKASYTTVKELKEAKTRERKREFIKGSPEEVAERLLEIIRQYL</sequence>
<dbReference type="PANTHER" id="PTHR21294">
    <property type="entry name" value="ELECTRON TRANSFER FLAVOPROTEIN BETA-SUBUNIT"/>
    <property type="match status" value="1"/>
</dbReference>
<evidence type="ECO:0000313" key="2">
    <source>
        <dbReference type="EMBL" id="PUA33809.1"/>
    </source>
</evidence>
<dbReference type="GO" id="GO:0009055">
    <property type="term" value="F:electron transfer activity"/>
    <property type="evidence" value="ECO:0007669"/>
    <property type="project" value="InterPro"/>
</dbReference>
<protein>
    <recommendedName>
        <fullName evidence="1">Electron transfer flavoprotein alpha/beta-subunit N-terminal domain-containing protein</fullName>
    </recommendedName>
</protein>
<dbReference type="AlphaFoldDB" id="A0A2R7Y913"/>
<name>A0A2R7Y913_9ARCH</name>
<accession>A0A2R7Y913</accession>
<organism evidence="2 3">
    <name type="scientific">Candidatus Terraquivivens tikiterensis</name>
    <dbReference type="NCBI Taxonomy" id="1980982"/>
    <lineage>
        <taxon>Archaea</taxon>
        <taxon>Nitrososphaerota</taxon>
        <taxon>Candidatus Wolframiiraptoraceae</taxon>
        <taxon>Candidatus Terraquivivens</taxon>
    </lineage>
</organism>
<dbReference type="InterPro" id="IPR012255">
    <property type="entry name" value="ETF_b"/>
</dbReference>
<dbReference type="PANTHER" id="PTHR21294:SF17">
    <property type="entry name" value="PROTEIN FIXA"/>
    <property type="match status" value="1"/>
</dbReference>
<dbReference type="InterPro" id="IPR014729">
    <property type="entry name" value="Rossmann-like_a/b/a_fold"/>
</dbReference>
<dbReference type="SUPFAM" id="SSF52402">
    <property type="entry name" value="Adenine nucleotide alpha hydrolases-like"/>
    <property type="match status" value="1"/>
</dbReference>
<evidence type="ECO:0000313" key="3">
    <source>
        <dbReference type="Proteomes" id="UP000244066"/>
    </source>
</evidence>
<gene>
    <name evidence="2" type="ORF">B9J98_02410</name>
</gene>
<evidence type="ECO:0000259" key="1">
    <source>
        <dbReference type="Pfam" id="PF01012"/>
    </source>
</evidence>
<dbReference type="Proteomes" id="UP000244066">
    <property type="component" value="Unassembled WGS sequence"/>
</dbReference>
<comment type="caution">
    <text evidence="2">The sequence shown here is derived from an EMBL/GenBank/DDBJ whole genome shotgun (WGS) entry which is preliminary data.</text>
</comment>
<feature type="domain" description="Electron transfer flavoprotein alpha/beta-subunit N-terminal" evidence="1">
    <location>
        <begin position="3"/>
        <end position="74"/>
    </location>
</feature>
<dbReference type="InterPro" id="IPR014730">
    <property type="entry name" value="ETF_a/b_N"/>
</dbReference>
<dbReference type="Pfam" id="PF01012">
    <property type="entry name" value="ETF"/>
    <property type="match status" value="1"/>
</dbReference>
<dbReference type="EMBL" id="NDWU01000004">
    <property type="protein sequence ID" value="PUA33809.1"/>
    <property type="molecule type" value="Genomic_DNA"/>
</dbReference>
<proteinExistence type="predicted"/>